<feature type="region of interest" description="Disordered" evidence="1">
    <location>
        <begin position="84"/>
        <end position="211"/>
    </location>
</feature>
<feature type="compositionally biased region" description="Polar residues" evidence="1">
    <location>
        <begin position="114"/>
        <end position="125"/>
    </location>
</feature>
<proteinExistence type="predicted"/>
<keyword evidence="3" id="KW-1185">Reference proteome</keyword>
<evidence type="ECO:0000256" key="1">
    <source>
        <dbReference type="SAM" id="MobiDB-lite"/>
    </source>
</evidence>
<feature type="compositionally biased region" description="Polar residues" evidence="1">
    <location>
        <begin position="144"/>
        <end position="159"/>
    </location>
</feature>
<organism evidence="2 3">
    <name type="scientific">Liparis tanakae</name>
    <name type="common">Tanaka's snailfish</name>
    <dbReference type="NCBI Taxonomy" id="230148"/>
    <lineage>
        <taxon>Eukaryota</taxon>
        <taxon>Metazoa</taxon>
        <taxon>Chordata</taxon>
        <taxon>Craniata</taxon>
        <taxon>Vertebrata</taxon>
        <taxon>Euteleostomi</taxon>
        <taxon>Actinopterygii</taxon>
        <taxon>Neopterygii</taxon>
        <taxon>Teleostei</taxon>
        <taxon>Neoteleostei</taxon>
        <taxon>Acanthomorphata</taxon>
        <taxon>Eupercaria</taxon>
        <taxon>Perciformes</taxon>
        <taxon>Cottioidei</taxon>
        <taxon>Cottales</taxon>
        <taxon>Liparidae</taxon>
        <taxon>Liparis</taxon>
    </lineage>
</organism>
<dbReference type="OrthoDB" id="431720at2759"/>
<sequence length="234" mass="25096">MKERACHLKCSDALTATEIHVHTGAIWDPSCRTGCWRSLNLDRRGRHGGPSSRASLGDINSRTGCGVFHVFLLSFHFVSRAASWRRRRPPPAVEMLTGSDQSRSRSLTPGLRSPSGSMQVQSSLSPPEPEAWRKPSSAPRQGLAQASRSSSLQVPNAQSEHAGLPPRAASFDVPGGGGGGGDDDGGSSDQGSGSLSPHGVQRRRGGLVEQKDIIMAHQAHKIQSTPQARRKEWE</sequence>
<gene>
    <name evidence="2" type="ORF">EYF80_024817</name>
</gene>
<protein>
    <submittedName>
        <fullName evidence="2">Uncharacterized protein</fullName>
    </submittedName>
</protein>
<dbReference type="EMBL" id="SRLO01000243">
    <property type="protein sequence ID" value="TNN64933.1"/>
    <property type="molecule type" value="Genomic_DNA"/>
</dbReference>
<evidence type="ECO:0000313" key="2">
    <source>
        <dbReference type="EMBL" id="TNN64933.1"/>
    </source>
</evidence>
<accession>A0A4Z2HJ15</accession>
<reference evidence="2 3" key="1">
    <citation type="submission" date="2019-03" db="EMBL/GenBank/DDBJ databases">
        <title>First draft genome of Liparis tanakae, snailfish: a comprehensive survey of snailfish specific genes.</title>
        <authorList>
            <person name="Kim W."/>
            <person name="Song I."/>
            <person name="Jeong J.-H."/>
            <person name="Kim D."/>
            <person name="Kim S."/>
            <person name="Ryu S."/>
            <person name="Song J.Y."/>
            <person name="Lee S.K."/>
        </authorList>
    </citation>
    <scope>NUCLEOTIDE SEQUENCE [LARGE SCALE GENOMIC DNA]</scope>
    <source>
        <tissue evidence="2">Muscle</tissue>
    </source>
</reference>
<comment type="caution">
    <text evidence="2">The sequence shown here is derived from an EMBL/GenBank/DDBJ whole genome shotgun (WGS) entry which is preliminary data.</text>
</comment>
<name>A0A4Z2HJ15_9TELE</name>
<evidence type="ECO:0000313" key="3">
    <source>
        <dbReference type="Proteomes" id="UP000314294"/>
    </source>
</evidence>
<dbReference type="AlphaFoldDB" id="A0A4Z2HJ15"/>
<feature type="compositionally biased region" description="Polar residues" evidence="1">
    <location>
        <begin position="98"/>
        <end position="107"/>
    </location>
</feature>
<dbReference type="Proteomes" id="UP000314294">
    <property type="component" value="Unassembled WGS sequence"/>
</dbReference>